<evidence type="ECO:0000313" key="4">
    <source>
        <dbReference type="Proteomes" id="UP000029014"/>
    </source>
</evidence>
<dbReference type="RefSeq" id="WP_081647977.1">
    <property type="nucleotide sequence ID" value="NZ_JGZD01000009.1"/>
</dbReference>
<accession>A0A087BMR1</accession>
<evidence type="ECO:0000256" key="1">
    <source>
        <dbReference type="ARBA" id="ARBA00010613"/>
    </source>
</evidence>
<dbReference type="Pfam" id="PF00795">
    <property type="entry name" value="CN_hydrolase"/>
    <property type="match status" value="1"/>
</dbReference>
<dbReference type="STRING" id="1693.BMIN_0203"/>
<evidence type="ECO:0000259" key="2">
    <source>
        <dbReference type="PROSITE" id="PS50263"/>
    </source>
</evidence>
<dbReference type="InterPro" id="IPR036526">
    <property type="entry name" value="C-N_Hydrolase_sf"/>
</dbReference>
<sequence length="299" mass="32660">MGSATDTTALTIALAQYAQLPIGTPFDSFARSVRSIAESHATSGARPQLIVFPEMHLFGTPGVDAQESERLQLEAATDLHDGLTRSLGDLSRELGVWLIPGTLPEKADRGGIHNTAVVFSPEGKLVASYRKICPWRPYESYIPGTSFTVVDIPGKGRIGLTICYDAWFPEISRQVAWLGADMIVNTVRTTTRDRLQETVLARSNAIVNQVYMASVNAAEPDGMGDSLLVDPEGHVLSHLDGPRQQLLITTVNLGHARRVRSEGTEGCNKLWEEFRDDDPPVPLPLYGGSIDSTLWAPRR</sequence>
<dbReference type="EMBL" id="JGZD01000009">
    <property type="protein sequence ID" value="KFI72311.1"/>
    <property type="molecule type" value="Genomic_DNA"/>
</dbReference>
<dbReference type="EC" id="3.5.1.3" evidence="3"/>
<comment type="similarity">
    <text evidence="1">Belongs to the carbon-nitrogen hydrolase superfamily. NIT1/NIT2 family.</text>
</comment>
<dbReference type="InterPro" id="IPR003010">
    <property type="entry name" value="C-N_Hydrolase"/>
</dbReference>
<dbReference type="PANTHER" id="PTHR23088:SF27">
    <property type="entry name" value="DEAMINATED GLUTATHIONE AMIDASE"/>
    <property type="match status" value="1"/>
</dbReference>
<dbReference type="Proteomes" id="UP000029014">
    <property type="component" value="Unassembled WGS sequence"/>
</dbReference>
<name>A0A087BMR1_9BIFI</name>
<dbReference type="CDD" id="cd07197">
    <property type="entry name" value="nitrilase"/>
    <property type="match status" value="1"/>
</dbReference>
<protein>
    <submittedName>
        <fullName evidence="3">Hydrolase</fullName>
        <ecNumber evidence="3">3.5.1.3</ecNumber>
    </submittedName>
</protein>
<evidence type="ECO:0000313" key="3">
    <source>
        <dbReference type="EMBL" id="KFI72311.1"/>
    </source>
</evidence>
<keyword evidence="3" id="KW-0378">Hydrolase</keyword>
<reference evidence="3 4" key="1">
    <citation type="submission" date="2014-03" db="EMBL/GenBank/DDBJ databases">
        <title>Genomics of Bifidobacteria.</title>
        <authorList>
            <person name="Ventura M."/>
            <person name="Milani C."/>
            <person name="Lugli G.A."/>
        </authorList>
    </citation>
    <scope>NUCLEOTIDE SEQUENCE [LARGE SCALE GENOMIC DNA]</scope>
    <source>
        <strain evidence="3 4">LMG 11592</strain>
    </source>
</reference>
<proteinExistence type="inferred from homology"/>
<dbReference type="PROSITE" id="PS50263">
    <property type="entry name" value="CN_HYDROLASE"/>
    <property type="match status" value="1"/>
</dbReference>
<gene>
    <name evidence="3" type="ORF">BMIN_0203</name>
</gene>
<dbReference type="AlphaFoldDB" id="A0A087BMR1"/>
<comment type="caution">
    <text evidence="3">The sequence shown here is derived from an EMBL/GenBank/DDBJ whole genome shotgun (WGS) entry which is preliminary data.</text>
</comment>
<dbReference type="SUPFAM" id="SSF56317">
    <property type="entry name" value="Carbon-nitrogen hydrolase"/>
    <property type="match status" value="1"/>
</dbReference>
<organism evidence="3 4">
    <name type="scientific">Bifidobacterium minimum</name>
    <dbReference type="NCBI Taxonomy" id="1693"/>
    <lineage>
        <taxon>Bacteria</taxon>
        <taxon>Bacillati</taxon>
        <taxon>Actinomycetota</taxon>
        <taxon>Actinomycetes</taxon>
        <taxon>Bifidobacteriales</taxon>
        <taxon>Bifidobacteriaceae</taxon>
        <taxon>Bifidobacterium</taxon>
    </lineage>
</organism>
<dbReference type="GO" id="GO:0050152">
    <property type="term" value="F:omega-amidase activity"/>
    <property type="evidence" value="ECO:0007669"/>
    <property type="project" value="UniProtKB-EC"/>
</dbReference>
<dbReference type="eggNOG" id="COG0388">
    <property type="taxonomic scope" value="Bacteria"/>
</dbReference>
<feature type="domain" description="CN hydrolase" evidence="2">
    <location>
        <begin position="10"/>
        <end position="253"/>
    </location>
</feature>
<dbReference type="PANTHER" id="PTHR23088">
    <property type="entry name" value="NITRILASE-RELATED"/>
    <property type="match status" value="1"/>
</dbReference>
<dbReference type="Gene3D" id="3.60.110.10">
    <property type="entry name" value="Carbon-nitrogen hydrolase"/>
    <property type="match status" value="1"/>
</dbReference>
<keyword evidence="4" id="KW-1185">Reference proteome</keyword>